<dbReference type="EMBL" id="OC915658">
    <property type="protein sequence ID" value="CAD7641380.1"/>
    <property type="molecule type" value="Genomic_DNA"/>
</dbReference>
<evidence type="ECO:0000259" key="1">
    <source>
        <dbReference type="PROSITE" id="PS50234"/>
    </source>
</evidence>
<reference evidence="2" key="1">
    <citation type="submission" date="2020-11" db="EMBL/GenBank/DDBJ databases">
        <authorList>
            <person name="Tran Van P."/>
        </authorList>
    </citation>
    <scope>NUCLEOTIDE SEQUENCE</scope>
</reference>
<keyword evidence="3" id="KW-1185">Reference proteome</keyword>
<dbReference type="InterPro" id="IPR051266">
    <property type="entry name" value="CLCR"/>
</dbReference>
<feature type="domain" description="VWFA" evidence="1">
    <location>
        <begin position="4"/>
        <end position="175"/>
    </location>
</feature>
<dbReference type="InterPro" id="IPR036465">
    <property type="entry name" value="vWFA_dom_sf"/>
</dbReference>
<dbReference type="InterPro" id="IPR002035">
    <property type="entry name" value="VWF_A"/>
</dbReference>
<dbReference type="SMART" id="SM00327">
    <property type="entry name" value="VWA"/>
    <property type="match status" value="1"/>
</dbReference>
<dbReference type="GO" id="GO:0032991">
    <property type="term" value="C:protein-containing complex"/>
    <property type="evidence" value="ECO:0007669"/>
    <property type="project" value="UniProtKB-ARBA"/>
</dbReference>
<dbReference type="EMBL" id="CAJPVJ010000833">
    <property type="protein sequence ID" value="CAG2163496.1"/>
    <property type="molecule type" value="Genomic_DNA"/>
</dbReference>
<dbReference type="OrthoDB" id="6511552at2759"/>
<organism evidence="2">
    <name type="scientific">Oppiella nova</name>
    <dbReference type="NCBI Taxonomy" id="334625"/>
    <lineage>
        <taxon>Eukaryota</taxon>
        <taxon>Metazoa</taxon>
        <taxon>Ecdysozoa</taxon>
        <taxon>Arthropoda</taxon>
        <taxon>Chelicerata</taxon>
        <taxon>Arachnida</taxon>
        <taxon>Acari</taxon>
        <taxon>Acariformes</taxon>
        <taxon>Sarcoptiformes</taxon>
        <taxon>Oribatida</taxon>
        <taxon>Brachypylina</taxon>
        <taxon>Oppioidea</taxon>
        <taxon>Oppiidae</taxon>
        <taxon>Oppiella</taxon>
    </lineage>
</organism>
<dbReference type="Proteomes" id="UP000728032">
    <property type="component" value="Unassembled WGS sequence"/>
</dbReference>
<dbReference type="SUPFAM" id="SSF53300">
    <property type="entry name" value="vWA-like"/>
    <property type="match status" value="1"/>
</dbReference>
<protein>
    <recommendedName>
        <fullName evidence="1">VWFA domain-containing protein</fullName>
    </recommendedName>
</protein>
<evidence type="ECO:0000313" key="2">
    <source>
        <dbReference type="EMBL" id="CAD7641380.1"/>
    </source>
</evidence>
<dbReference type="AlphaFoldDB" id="A0A7R9LGQ1"/>
<gene>
    <name evidence="2" type="ORF">ONB1V03_LOCUS3070</name>
</gene>
<proteinExistence type="predicted"/>
<dbReference type="CDD" id="cd00198">
    <property type="entry name" value="vWFA"/>
    <property type="match status" value="1"/>
</dbReference>
<name>A0A7R9LGQ1_9ACAR</name>
<accession>A0A7R9LGQ1</accession>
<dbReference type="PANTHER" id="PTHR10579">
    <property type="entry name" value="CALCIUM-ACTIVATED CHLORIDE CHANNEL REGULATOR"/>
    <property type="match status" value="1"/>
</dbReference>
<dbReference type="Gene3D" id="3.40.50.410">
    <property type="entry name" value="von Willebrand factor, type A domain"/>
    <property type="match status" value="1"/>
</dbReference>
<dbReference type="PROSITE" id="PS50234">
    <property type="entry name" value="VWFA"/>
    <property type="match status" value="1"/>
</dbReference>
<dbReference type="Pfam" id="PF00092">
    <property type="entry name" value="VWA"/>
    <property type="match status" value="1"/>
</dbReference>
<sequence>MKPRIVFVLDVSGSMGGAKCETLQLGIQRFIEDQAGGSHVGIVLFDDKTWTEHPIVPVTDSATRQRLKDKVPRMARGGTDIRAGILEGLKALRAANIATEGAILFLATDGGHCTGNRDYVGDVLPHVLQAKVIVKCLAIGTSADQNLERLTTSTGGTVFNLNDVSENSREMMARVISAAMEEVNMSTEMAEVVIVSVYNDIVVLDDSRDTQVINIPIDSDIGRNTSLQVNSQDIDLLEISVISPSGRIFDTTSGQFPKDFALKRAKLLIDTCEPGQWRVQLSKQGKAHKTIRAQVVIQSEPKTNAVIELNVCLRAPDVDCPPLIVCRLHKSDEPVVGALLTATVDKPSGTPTELALNRYHTSGYYYNYFTDYCGSGRYNVSVLATSNGRTTKYKNKIVDEFRRQKVADSFQINTHMPGAPPNDIKFNELVQNNTFGSIHYTNNEAIVIDSDVAPSSIHNHMPSNVQLITEDMSVKRGRLSLEYMKVKKAIRDAKLSELDKTTRINQLADFDDFLTSLKNPTQPELDRYQRRLDDMRKTL</sequence>
<dbReference type="PANTHER" id="PTHR10579:SF43">
    <property type="entry name" value="ZINC FINGER (C3HC4-TYPE RING FINGER) FAMILY PROTEIN"/>
    <property type="match status" value="1"/>
</dbReference>
<evidence type="ECO:0000313" key="3">
    <source>
        <dbReference type="Proteomes" id="UP000728032"/>
    </source>
</evidence>